<gene>
    <name evidence="12" type="ORF">LSH36_119g11001</name>
</gene>
<reference evidence="12" key="1">
    <citation type="journal article" date="2023" name="Mol. Biol. Evol.">
        <title>Third-Generation Sequencing Reveals the Adaptive Role of the Epigenome in Three Deep-Sea Polychaetes.</title>
        <authorList>
            <person name="Perez M."/>
            <person name="Aroh O."/>
            <person name="Sun Y."/>
            <person name="Lan Y."/>
            <person name="Juniper S.K."/>
            <person name="Young C.R."/>
            <person name="Angers B."/>
            <person name="Qian P.Y."/>
        </authorList>
    </citation>
    <scope>NUCLEOTIDE SEQUENCE</scope>
    <source>
        <strain evidence="12">P08H-3</strain>
    </source>
</reference>
<evidence type="ECO:0000256" key="1">
    <source>
        <dbReference type="ARBA" id="ARBA00004897"/>
    </source>
</evidence>
<dbReference type="InterPro" id="IPR006680">
    <property type="entry name" value="Amidohydro-rel"/>
</dbReference>
<dbReference type="PROSITE" id="PS00145">
    <property type="entry name" value="UREASE_2"/>
    <property type="match status" value="1"/>
</dbReference>
<evidence type="ECO:0000313" key="12">
    <source>
        <dbReference type="EMBL" id="KAK2161306.1"/>
    </source>
</evidence>
<feature type="domain" description="Urease" evidence="11">
    <location>
        <begin position="359"/>
        <end position="809"/>
    </location>
</feature>
<evidence type="ECO:0000256" key="2">
    <source>
        <dbReference type="ARBA" id="ARBA00012934"/>
    </source>
</evidence>
<dbReference type="SUPFAM" id="SSF51556">
    <property type="entry name" value="Metallo-dependent hydrolases"/>
    <property type="match status" value="1"/>
</dbReference>
<dbReference type="Pfam" id="PF01979">
    <property type="entry name" value="Amidohydro_1"/>
    <property type="match status" value="1"/>
</dbReference>
<feature type="binding site" evidence="8">
    <location>
        <position position="508"/>
    </location>
    <ligand>
        <name>Ni(2+)</name>
        <dbReference type="ChEBI" id="CHEBI:49786"/>
        <label>2</label>
    </ligand>
</feature>
<comment type="pathway">
    <text evidence="1 6">Nitrogen metabolism; urea degradation; CO(2) and NH(3) from urea (urease route): step 1/1.</text>
</comment>
<evidence type="ECO:0000313" key="13">
    <source>
        <dbReference type="Proteomes" id="UP001208570"/>
    </source>
</evidence>
<evidence type="ECO:0000259" key="11">
    <source>
        <dbReference type="PROSITE" id="PS51368"/>
    </source>
</evidence>
<dbReference type="InterPro" id="IPR011612">
    <property type="entry name" value="Urease_alpha_N_dom"/>
</dbReference>
<dbReference type="InterPro" id="IPR036463">
    <property type="entry name" value="Urease_gamma_sf"/>
</dbReference>
<comment type="caution">
    <text evidence="12">The sequence shown here is derived from an EMBL/GenBank/DDBJ whole genome shotgun (WGS) entry which is preliminary data.</text>
</comment>
<dbReference type="PIRSF" id="PIRSF001222">
    <property type="entry name" value="Urease"/>
    <property type="match status" value="1"/>
</dbReference>
<dbReference type="GO" id="GO:0043419">
    <property type="term" value="P:urea catabolic process"/>
    <property type="evidence" value="ECO:0007669"/>
    <property type="project" value="InterPro"/>
</dbReference>
<evidence type="ECO:0000256" key="4">
    <source>
        <dbReference type="ARBA" id="ARBA00022723"/>
    </source>
</evidence>
<dbReference type="GO" id="GO:0016151">
    <property type="term" value="F:nickel cation binding"/>
    <property type="evidence" value="ECO:0007669"/>
    <property type="project" value="InterPro"/>
</dbReference>
<dbReference type="Gene3D" id="3.20.20.140">
    <property type="entry name" value="Metal-dependent hydrolases"/>
    <property type="match status" value="1"/>
</dbReference>
<feature type="binding site" description="via carbamate group" evidence="8">
    <location>
        <position position="453"/>
    </location>
    <ligand>
        <name>Ni(2+)</name>
        <dbReference type="ChEBI" id="CHEBI:49786"/>
        <label>2</label>
    </ligand>
</feature>
<dbReference type="EMBL" id="JAODUP010000119">
    <property type="protein sequence ID" value="KAK2161306.1"/>
    <property type="molecule type" value="Genomic_DNA"/>
</dbReference>
<keyword evidence="3 6" id="KW-0533">Nickel</keyword>
<feature type="binding site" evidence="8">
    <location>
        <position position="364"/>
    </location>
    <ligand>
        <name>Ni(2+)</name>
        <dbReference type="ChEBI" id="CHEBI:49786"/>
        <label>1</label>
    </ligand>
</feature>
<keyword evidence="13" id="KW-1185">Reference proteome</keyword>
<dbReference type="CDD" id="cd00375">
    <property type="entry name" value="Urease_alpha"/>
    <property type="match status" value="1"/>
</dbReference>
<dbReference type="InterPro" id="IPR032466">
    <property type="entry name" value="Metal_Hydrolase"/>
</dbReference>
<dbReference type="InterPro" id="IPR002019">
    <property type="entry name" value="Urease_beta-like"/>
</dbReference>
<evidence type="ECO:0000256" key="5">
    <source>
        <dbReference type="ARBA" id="ARBA00022801"/>
    </source>
</evidence>
<keyword evidence="4 6" id="KW-0479">Metal-binding</keyword>
<dbReference type="PANTHER" id="PTHR33569">
    <property type="entry name" value="UREASE"/>
    <property type="match status" value="1"/>
</dbReference>
<feature type="modified residue" description="N6-carboxylysine" evidence="7">
    <location>
        <position position="453"/>
    </location>
</feature>
<comment type="cofactor">
    <cofactor evidence="8">
        <name>Ni cation</name>
        <dbReference type="ChEBI" id="CHEBI:25516"/>
    </cofactor>
    <text evidence="8">Binds 2 nickel ions per subunit.</text>
</comment>
<comment type="catalytic activity">
    <reaction evidence="6">
        <text>urea + 2 H2O + H(+) = hydrogencarbonate + 2 NH4(+)</text>
        <dbReference type="Rhea" id="RHEA:20557"/>
        <dbReference type="ChEBI" id="CHEBI:15377"/>
        <dbReference type="ChEBI" id="CHEBI:15378"/>
        <dbReference type="ChEBI" id="CHEBI:16199"/>
        <dbReference type="ChEBI" id="CHEBI:17544"/>
        <dbReference type="ChEBI" id="CHEBI:28938"/>
        <dbReference type="EC" id="3.5.1.5"/>
    </reaction>
</comment>
<feature type="binding site" evidence="10">
    <location>
        <position position="455"/>
    </location>
    <ligand>
        <name>substrate</name>
    </ligand>
</feature>
<dbReference type="Gene3D" id="2.10.150.10">
    <property type="entry name" value="Urease, beta subunit"/>
    <property type="match status" value="1"/>
</dbReference>
<dbReference type="GO" id="GO:0009039">
    <property type="term" value="F:urease activity"/>
    <property type="evidence" value="ECO:0007669"/>
    <property type="project" value="UniProtKB-EC"/>
</dbReference>
<evidence type="ECO:0000256" key="10">
    <source>
        <dbReference type="PROSITE-ProRule" id="PRU00700"/>
    </source>
</evidence>
<dbReference type="Pfam" id="PF00547">
    <property type="entry name" value="Urease_gamma"/>
    <property type="match status" value="1"/>
</dbReference>
<dbReference type="SUPFAM" id="SSF54111">
    <property type="entry name" value="Urease, gamma-subunit"/>
    <property type="match status" value="1"/>
</dbReference>
<dbReference type="NCBIfam" id="TIGR01792">
    <property type="entry name" value="urease_alph"/>
    <property type="match status" value="1"/>
</dbReference>
<dbReference type="Pfam" id="PF00699">
    <property type="entry name" value="Urease_beta"/>
    <property type="match status" value="1"/>
</dbReference>
<dbReference type="InterPro" id="IPR005848">
    <property type="entry name" value="Urease_asu"/>
</dbReference>
<dbReference type="SUPFAM" id="SSF51278">
    <property type="entry name" value="Urease, beta-subunit"/>
    <property type="match status" value="1"/>
</dbReference>
<feature type="active site" description="Proton donor" evidence="9 10">
    <location>
        <position position="556"/>
    </location>
</feature>
<dbReference type="PRINTS" id="PR01752">
    <property type="entry name" value="UREASE"/>
</dbReference>
<dbReference type="EC" id="3.5.1.5" evidence="2 6"/>
<dbReference type="InterPro" id="IPR050069">
    <property type="entry name" value="Urease_subunit"/>
</dbReference>
<sequence>MRLSPREAESLLVHQVGFLAQKRLARGVKLNYTETVGLIASQVGINYGDIMIQELIRDGNNSVSDLMTKGREMLGMCQVQPGVESMVTEVQVEGTFPDGTKLVTVHTPINRRHGNLELALYGSFLPVPEVKLFEDSREMEKSKLETSERVDAQAKVIPGELMTSHGELELNKGRHMTRVEVTNLADRPIQVGSHYHFIEVNKYLTFDRELAFGKRLPKDGKDKSSLVCTIPRSNYARIFGPTTGDKVRLGDTSLIIEVEKDFTVYGDECKFGGGKVLREGMGQAALVSNDIALDTVITNALLVDAVQGIIKADVGIKNGLITGIGKAGNPDVMDGVSEDLVVGVGTEVIAGEGLILTAGAIDAHVHFICPQLAREAIASGITTMYGGGTGPATGTCATTCSPGPNHLKYMIQSTDAFPLNFGFTAKGNTSRGEDSGESRELVEQLQAGAIGFKLHEDWGSTPAAIDHCLRVAEKYDVQVMIHTDTLNESACVEQTTEAFNGRTIHTYHSEGAGGGHAPDIIKVCGEPNVLPSSTNPTRPYTYNTIDEHLDMLMVCHHLDKNIKEDVAFAESRIRNETIAAEDILHDMGAISIIASDSQAMGRIGEVICRTWQTADKMKRFRGRLEEEKGDNDNLRVRRFLAKYTTNPAISNGMGHLIGSIEVGKMADLVLWNPAFFGAKPEIIIKGGQIAWAQMGMPNASIPTPQPVKQRKQFGAYGKSVGNNSVIFVSQTSLEHGNLQKYGISKRAVAVKKCRGLRKSDMILNDYMPKISVDPQTYKVKITDEKIKDPKHITCPPARRLPLTQRYFLF</sequence>
<evidence type="ECO:0000256" key="3">
    <source>
        <dbReference type="ARBA" id="ARBA00022596"/>
    </source>
</evidence>
<feature type="binding site" evidence="8">
    <location>
        <position position="596"/>
    </location>
    <ligand>
        <name>Ni(2+)</name>
        <dbReference type="ChEBI" id="CHEBI:49786"/>
        <label>1</label>
    </ligand>
</feature>
<accession>A0AAD9NAR1</accession>
<evidence type="ECO:0000256" key="7">
    <source>
        <dbReference type="PIRSR" id="PIRSR001222-50"/>
    </source>
</evidence>
<dbReference type="Proteomes" id="UP001208570">
    <property type="component" value="Unassembled WGS sequence"/>
</dbReference>
<dbReference type="InterPro" id="IPR008221">
    <property type="entry name" value="Urease"/>
</dbReference>
<dbReference type="InterPro" id="IPR002026">
    <property type="entry name" value="Urease_gamma/gamma-beta_su"/>
</dbReference>
<evidence type="ECO:0000256" key="8">
    <source>
        <dbReference type="PIRSR" id="PIRSR001222-51"/>
    </source>
</evidence>
<dbReference type="PROSITE" id="PS01120">
    <property type="entry name" value="UREASE_1"/>
    <property type="match status" value="1"/>
</dbReference>
<dbReference type="PROSITE" id="PS51368">
    <property type="entry name" value="UREASE_3"/>
    <property type="match status" value="1"/>
</dbReference>
<dbReference type="HAMAP" id="MF_01953">
    <property type="entry name" value="Urease_alpha"/>
    <property type="match status" value="1"/>
</dbReference>
<keyword evidence="5 6" id="KW-0378">Hydrolase</keyword>
<dbReference type="AlphaFoldDB" id="A0AAD9NAR1"/>
<dbReference type="InterPro" id="IPR036461">
    <property type="entry name" value="Urease_betasu_sf"/>
</dbReference>
<name>A0AAD9NAR1_9ANNE</name>
<evidence type="ECO:0000256" key="9">
    <source>
        <dbReference type="PIRSR" id="PIRSR611612-52"/>
    </source>
</evidence>
<dbReference type="NCBIfam" id="NF009686">
    <property type="entry name" value="PRK13207.1"/>
    <property type="match status" value="1"/>
</dbReference>
<feature type="binding site" description="via carbamate group" evidence="8">
    <location>
        <position position="453"/>
    </location>
    <ligand>
        <name>Ni(2+)</name>
        <dbReference type="ChEBI" id="CHEBI:49786"/>
        <label>1</label>
    </ligand>
</feature>
<evidence type="ECO:0000256" key="6">
    <source>
        <dbReference type="PIRNR" id="PIRNR001222"/>
    </source>
</evidence>
<organism evidence="12 13">
    <name type="scientific">Paralvinella palmiformis</name>
    <dbReference type="NCBI Taxonomy" id="53620"/>
    <lineage>
        <taxon>Eukaryota</taxon>
        <taxon>Metazoa</taxon>
        <taxon>Spiralia</taxon>
        <taxon>Lophotrochozoa</taxon>
        <taxon>Annelida</taxon>
        <taxon>Polychaeta</taxon>
        <taxon>Sedentaria</taxon>
        <taxon>Canalipalpata</taxon>
        <taxon>Terebellida</taxon>
        <taxon>Terebelliformia</taxon>
        <taxon>Alvinellidae</taxon>
        <taxon>Paralvinella</taxon>
    </lineage>
</organism>
<dbReference type="Gene3D" id="3.30.280.10">
    <property type="entry name" value="Urease, gamma-like subunit"/>
    <property type="match status" value="1"/>
</dbReference>
<feature type="binding site" evidence="8">
    <location>
        <position position="366"/>
    </location>
    <ligand>
        <name>Ni(2+)</name>
        <dbReference type="ChEBI" id="CHEBI:49786"/>
        <label>1</label>
    </ligand>
</feature>
<dbReference type="InterPro" id="IPR017951">
    <property type="entry name" value="Urease_asu_c"/>
</dbReference>
<dbReference type="InterPro" id="IPR011059">
    <property type="entry name" value="Metal-dep_hydrolase_composite"/>
</dbReference>
<dbReference type="NCBIfam" id="TIGR00193">
    <property type="entry name" value="urease_gam"/>
    <property type="match status" value="1"/>
</dbReference>
<dbReference type="Pfam" id="PF00449">
    <property type="entry name" value="Urease_alpha"/>
    <property type="match status" value="1"/>
</dbReference>
<dbReference type="CDD" id="cd00390">
    <property type="entry name" value="Urease_gamma"/>
    <property type="match status" value="1"/>
</dbReference>
<dbReference type="SUPFAM" id="SSF51338">
    <property type="entry name" value="Composite domain of metallo-dependent hydrolases"/>
    <property type="match status" value="2"/>
</dbReference>
<dbReference type="InterPro" id="IPR017950">
    <property type="entry name" value="Urease_AS"/>
</dbReference>
<dbReference type="InterPro" id="IPR029754">
    <property type="entry name" value="Urease_Ni-bd"/>
</dbReference>
<dbReference type="GO" id="GO:0035550">
    <property type="term" value="C:urease complex"/>
    <property type="evidence" value="ECO:0007669"/>
    <property type="project" value="InterPro"/>
</dbReference>
<protein>
    <recommendedName>
        <fullName evidence="2 6">Urease</fullName>
        <ecNumber evidence="2 6">3.5.1.5</ecNumber>
    </recommendedName>
    <alternativeName>
        <fullName evidence="6">Urea amidohydrolase</fullName>
    </alternativeName>
</protein>
<dbReference type="PANTHER" id="PTHR33569:SF1">
    <property type="entry name" value="UREASE"/>
    <property type="match status" value="1"/>
</dbReference>
<comment type="PTM">
    <text evidence="7">Carbamylation allows a single lysine to coordinate two nickel ions.</text>
</comment>
<feature type="binding site" evidence="8">
    <location>
        <position position="482"/>
    </location>
    <ligand>
        <name>Ni(2+)</name>
        <dbReference type="ChEBI" id="CHEBI:49786"/>
        <label>2</label>
    </ligand>
</feature>
<proteinExistence type="inferred from homology"/>
<dbReference type="Gene3D" id="2.30.40.10">
    <property type="entry name" value="Urease, subunit C, domain 1"/>
    <property type="match status" value="1"/>
</dbReference>
<dbReference type="FunFam" id="3.30.280.10:FF:000001">
    <property type="entry name" value="Urease subunit alpha"/>
    <property type="match status" value="1"/>
</dbReference>